<dbReference type="OrthoDB" id="3067692at2759"/>
<dbReference type="HOGENOM" id="CLU_1210006_0_0_1"/>
<dbReference type="AlphaFoldDB" id="A0A0C9WP16"/>
<dbReference type="EMBL" id="KN838907">
    <property type="protein sequence ID" value="KIJ92470.1"/>
    <property type="molecule type" value="Genomic_DNA"/>
</dbReference>
<protein>
    <submittedName>
        <fullName evidence="2">Uncharacterized protein</fullName>
    </submittedName>
</protein>
<gene>
    <name evidence="2" type="ORF">K443DRAFT_113551</name>
</gene>
<reference evidence="2 3" key="1">
    <citation type="submission" date="2014-04" db="EMBL/GenBank/DDBJ databases">
        <authorList>
            <consortium name="DOE Joint Genome Institute"/>
            <person name="Kuo A."/>
            <person name="Kohler A."/>
            <person name="Nagy L.G."/>
            <person name="Floudas D."/>
            <person name="Copeland A."/>
            <person name="Barry K.W."/>
            <person name="Cichocki N."/>
            <person name="Veneault-Fourrey C."/>
            <person name="LaButti K."/>
            <person name="Lindquist E.A."/>
            <person name="Lipzen A."/>
            <person name="Lundell T."/>
            <person name="Morin E."/>
            <person name="Murat C."/>
            <person name="Sun H."/>
            <person name="Tunlid A."/>
            <person name="Henrissat B."/>
            <person name="Grigoriev I.V."/>
            <person name="Hibbett D.S."/>
            <person name="Martin F."/>
            <person name="Nordberg H.P."/>
            <person name="Cantor M.N."/>
            <person name="Hua S.X."/>
        </authorList>
    </citation>
    <scope>NUCLEOTIDE SEQUENCE [LARGE SCALE GENOMIC DNA]</scope>
    <source>
        <strain evidence="2 3">LaAM-08-1</strain>
    </source>
</reference>
<reference evidence="3" key="2">
    <citation type="submission" date="2015-01" db="EMBL/GenBank/DDBJ databases">
        <title>Evolutionary Origins and Diversification of the Mycorrhizal Mutualists.</title>
        <authorList>
            <consortium name="DOE Joint Genome Institute"/>
            <consortium name="Mycorrhizal Genomics Consortium"/>
            <person name="Kohler A."/>
            <person name="Kuo A."/>
            <person name="Nagy L.G."/>
            <person name="Floudas D."/>
            <person name="Copeland A."/>
            <person name="Barry K.W."/>
            <person name="Cichocki N."/>
            <person name="Veneault-Fourrey C."/>
            <person name="LaButti K."/>
            <person name="Lindquist E.A."/>
            <person name="Lipzen A."/>
            <person name="Lundell T."/>
            <person name="Morin E."/>
            <person name="Murat C."/>
            <person name="Riley R."/>
            <person name="Ohm R."/>
            <person name="Sun H."/>
            <person name="Tunlid A."/>
            <person name="Henrissat B."/>
            <person name="Grigoriev I.V."/>
            <person name="Hibbett D.S."/>
            <person name="Martin F."/>
        </authorList>
    </citation>
    <scope>NUCLEOTIDE SEQUENCE [LARGE SCALE GENOMIC DNA]</scope>
    <source>
        <strain evidence="3">LaAM-08-1</strain>
    </source>
</reference>
<dbReference type="Proteomes" id="UP000054477">
    <property type="component" value="Unassembled WGS sequence"/>
</dbReference>
<organism evidence="2 3">
    <name type="scientific">Laccaria amethystina LaAM-08-1</name>
    <dbReference type="NCBI Taxonomy" id="1095629"/>
    <lineage>
        <taxon>Eukaryota</taxon>
        <taxon>Fungi</taxon>
        <taxon>Dikarya</taxon>
        <taxon>Basidiomycota</taxon>
        <taxon>Agaricomycotina</taxon>
        <taxon>Agaricomycetes</taxon>
        <taxon>Agaricomycetidae</taxon>
        <taxon>Agaricales</taxon>
        <taxon>Agaricineae</taxon>
        <taxon>Hydnangiaceae</taxon>
        <taxon>Laccaria</taxon>
    </lineage>
</organism>
<evidence type="ECO:0000256" key="1">
    <source>
        <dbReference type="SAM" id="MobiDB-lite"/>
    </source>
</evidence>
<name>A0A0C9WP16_9AGAR</name>
<feature type="region of interest" description="Disordered" evidence="1">
    <location>
        <begin position="8"/>
        <end position="42"/>
    </location>
</feature>
<feature type="non-terminal residue" evidence="2">
    <location>
        <position position="219"/>
    </location>
</feature>
<evidence type="ECO:0000313" key="3">
    <source>
        <dbReference type="Proteomes" id="UP000054477"/>
    </source>
</evidence>
<proteinExistence type="predicted"/>
<sequence>NNVIKCYKNTGGAPAPRGTIKKHSGPPRTNSRSQKVIPRSSVMPRGGSLAFLNSGERMDQGAWCSNCLNGGTLVLPFRFARIALISEPYTFRTETTTSRQIWPRIITSPVAIISIHLEGMNDVTSLLAYHHLHDWLQGNVVHVSLDFHLDDVPHNDFESRMDGMLAVFERRGPFEGWSQFMVFITTHSDPDTGFLHIAPNNGASAPAQEVYHLFIFPIF</sequence>
<accession>A0A0C9WP16</accession>
<keyword evidence="3" id="KW-1185">Reference proteome</keyword>
<evidence type="ECO:0000313" key="2">
    <source>
        <dbReference type="EMBL" id="KIJ92470.1"/>
    </source>
</evidence>